<dbReference type="InterPro" id="IPR020904">
    <property type="entry name" value="Sc_DH/Rdtase_CS"/>
</dbReference>
<dbReference type="GO" id="GO:0016491">
    <property type="term" value="F:oxidoreductase activity"/>
    <property type="evidence" value="ECO:0007669"/>
    <property type="project" value="UniProtKB-KW"/>
</dbReference>
<dbReference type="SMART" id="SM00822">
    <property type="entry name" value="PKS_KR"/>
    <property type="match status" value="1"/>
</dbReference>
<keyword evidence="6" id="KW-1185">Reference proteome</keyword>
<evidence type="ECO:0000256" key="1">
    <source>
        <dbReference type="ARBA" id="ARBA00006484"/>
    </source>
</evidence>
<evidence type="ECO:0000259" key="4">
    <source>
        <dbReference type="SMART" id="SM00822"/>
    </source>
</evidence>
<dbReference type="PANTHER" id="PTHR44196">
    <property type="entry name" value="DEHYDROGENASE/REDUCTASE SDR FAMILY MEMBER 7B"/>
    <property type="match status" value="1"/>
</dbReference>
<dbReference type="PRINTS" id="PR00081">
    <property type="entry name" value="GDHRDH"/>
</dbReference>
<evidence type="ECO:0000313" key="6">
    <source>
        <dbReference type="Proteomes" id="UP000542720"/>
    </source>
</evidence>
<name>A0A7W4LLA7_9GAMM</name>
<dbReference type="RefSeq" id="WP_183088826.1">
    <property type="nucleotide sequence ID" value="NZ_JACJUD010000003.1"/>
</dbReference>
<feature type="domain" description="Ketoreductase" evidence="4">
    <location>
        <begin position="4"/>
        <end position="186"/>
    </location>
</feature>
<reference evidence="5 6" key="1">
    <citation type="submission" date="2020-08" db="EMBL/GenBank/DDBJ databases">
        <authorList>
            <person name="Kim C.M."/>
        </authorList>
    </citation>
    <scope>NUCLEOTIDE SEQUENCE [LARGE SCALE GENOMIC DNA]</scope>
    <source>
        <strain evidence="5 6">UL070</strain>
    </source>
</reference>
<dbReference type="SUPFAM" id="SSF51735">
    <property type="entry name" value="NAD(P)-binding Rossmann-fold domains"/>
    <property type="match status" value="1"/>
</dbReference>
<evidence type="ECO:0000256" key="3">
    <source>
        <dbReference type="RuleBase" id="RU000363"/>
    </source>
</evidence>
<dbReference type="InterPro" id="IPR002347">
    <property type="entry name" value="SDR_fam"/>
</dbReference>
<comment type="similarity">
    <text evidence="1 3">Belongs to the short-chain dehydrogenases/reductases (SDR) family.</text>
</comment>
<dbReference type="InterPro" id="IPR036291">
    <property type="entry name" value="NAD(P)-bd_dom_sf"/>
</dbReference>
<organism evidence="5 6">
    <name type="scientific">Aquipseudomonas ullengensis</name>
    <dbReference type="NCBI Taxonomy" id="2759166"/>
    <lineage>
        <taxon>Bacteria</taxon>
        <taxon>Pseudomonadati</taxon>
        <taxon>Pseudomonadota</taxon>
        <taxon>Gammaproteobacteria</taxon>
        <taxon>Pseudomonadales</taxon>
        <taxon>Pseudomonadaceae</taxon>
        <taxon>Aquipseudomonas</taxon>
    </lineage>
</organism>
<dbReference type="Proteomes" id="UP000542720">
    <property type="component" value="Unassembled WGS sequence"/>
</dbReference>
<comment type="caution">
    <text evidence="5">The sequence shown here is derived from an EMBL/GenBank/DDBJ whole genome shotgun (WGS) entry which is preliminary data.</text>
</comment>
<dbReference type="AlphaFoldDB" id="A0A7W4LLA7"/>
<keyword evidence="2" id="KW-0560">Oxidoreductase</keyword>
<dbReference type="Gene3D" id="3.40.50.720">
    <property type="entry name" value="NAD(P)-binding Rossmann-like Domain"/>
    <property type="match status" value="1"/>
</dbReference>
<accession>A0A7W4LLA7</accession>
<dbReference type="GO" id="GO:0016020">
    <property type="term" value="C:membrane"/>
    <property type="evidence" value="ECO:0007669"/>
    <property type="project" value="TreeGrafter"/>
</dbReference>
<dbReference type="PANTHER" id="PTHR44196:SF1">
    <property type="entry name" value="DEHYDROGENASE_REDUCTASE SDR FAMILY MEMBER 7B"/>
    <property type="match status" value="1"/>
</dbReference>
<proteinExistence type="inferred from homology"/>
<dbReference type="PRINTS" id="PR00080">
    <property type="entry name" value="SDRFAMILY"/>
</dbReference>
<gene>
    <name evidence="5" type="ORF">H3H51_09575</name>
</gene>
<protein>
    <submittedName>
        <fullName evidence="5">SDR family oxidoreductase</fullName>
    </submittedName>
</protein>
<dbReference type="NCBIfam" id="NF004825">
    <property type="entry name" value="PRK06181.1"/>
    <property type="match status" value="1"/>
</dbReference>
<dbReference type="InterPro" id="IPR057326">
    <property type="entry name" value="KR_dom"/>
</dbReference>
<evidence type="ECO:0000256" key="2">
    <source>
        <dbReference type="ARBA" id="ARBA00023002"/>
    </source>
</evidence>
<dbReference type="EMBL" id="JACJUD010000003">
    <property type="protein sequence ID" value="MBB2495265.1"/>
    <property type="molecule type" value="Genomic_DNA"/>
</dbReference>
<dbReference type="PROSITE" id="PS00061">
    <property type="entry name" value="ADH_SHORT"/>
    <property type="match status" value="1"/>
</dbReference>
<sequence>MNNKRVVITGAGSGIGRELALQFAAKGCQLALADVNSAGLDATVTLARAEGASQIISAAVNVADEAQFNDFAQSVNAQLGGVDVVINNAGITRFGEFASTSAEAFRSVLDVNFWGVVHGSRAFLPALRSSRGSLVNISSLFGLIGVAGQAHYCASKFAVRGFTESLRQELKEDGVHVACVHPGGVRTGIASNATFDQAVDNPADVVRNLEEKALKLAPSEAARIIIDGIERRRERILVGGDAKFVDLLQRLFPRAYADIVQRVLGKASNMRKKVTA</sequence>
<evidence type="ECO:0000313" key="5">
    <source>
        <dbReference type="EMBL" id="MBB2495265.1"/>
    </source>
</evidence>
<dbReference type="Pfam" id="PF00106">
    <property type="entry name" value="adh_short"/>
    <property type="match status" value="1"/>
</dbReference>